<protein>
    <recommendedName>
        <fullName evidence="4">Bacterial Ig-like domain-containing protein</fullName>
    </recommendedName>
</protein>
<organism evidence="2 3">
    <name type="scientific">Emiliania huxleyi (strain CCMP1516)</name>
    <dbReference type="NCBI Taxonomy" id="280463"/>
    <lineage>
        <taxon>Eukaryota</taxon>
        <taxon>Haptista</taxon>
        <taxon>Haptophyta</taxon>
        <taxon>Prymnesiophyceae</taxon>
        <taxon>Isochrysidales</taxon>
        <taxon>Noelaerhabdaceae</taxon>
        <taxon>Emiliania</taxon>
    </lineage>
</organism>
<dbReference type="KEGG" id="ehx:EMIHUDRAFT_214077"/>
<reference evidence="2" key="2">
    <citation type="submission" date="2024-10" db="UniProtKB">
        <authorList>
            <consortium name="EnsemblProtists"/>
        </authorList>
    </citation>
    <scope>IDENTIFICATION</scope>
</reference>
<dbReference type="Proteomes" id="UP000013827">
    <property type="component" value="Unassembled WGS sequence"/>
</dbReference>
<evidence type="ECO:0008006" key="4">
    <source>
        <dbReference type="Google" id="ProtNLM"/>
    </source>
</evidence>
<feature type="compositionally biased region" description="Pro residues" evidence="1">
    <location>
        <begin position="20"/>
        <end position="36"/>
    </location>
</feature>
<keyword evidence="3" id="KW-1185">Reference proteome</keyword>
<reference evidence="3" key="1">
    <citation type="journal article" date="2013" name="Nature">
        <title>Pan genome of the phytoplankton Emiliania underpins its global distribution.</title>
        <authorList>
            <person name="Read B.A."/>
            <person name="Kegel J."/>
            <person name="Klute M.J."/>
            <person name="Kuo A."/>
            <person name="Lefebvre S.C."/>
            <person name="Maumus F."/>
            <person name="Mayer C."/>
            <person name="Miller J."/>
            <person name="Monier A."/>
            <person name="Salamov A."/>
            <person name="Young J."/>
            <person name="Aguilar M."/>
            <person name="Claverie J.M."/>
            <person name="Frickenhaus S."/>
            <person name="Gonzalez K."/>
            <person name="Herman E.K."/>
            <person name="Lin Y.C."/>
            <person name="Napier J."/>
            <person name="Ogata H."/>
            <person name="Sarno A.F."/>
            <person name="Shmutz J."/>
            <person name="Schroeder D."/>
            <person name="de Vargas C."/>
            <person name="Verret F."/>
            <person name="von Dassow P."/>
            <person name="Valentin K."/>
            <person name="Van de Peer Y."/>
            <person name="Wheeler G."/>
            <person name="Dacks J.B."/>
            <person name="Delwiche C.F."/>
            <person name="Dyhrman S.T."/>
            <person name="Glockner G."/>
            <person name="John U."/>
            <person name="Richards T."/>
            <person name="Worden A.Z."/>
            <person name="Zhang X."/>
            <person name="Grigoriev I.V."/>
            <person name="Allen A.E."/>
            <person name="Bidle K."/>
            <person name="Borodovsky M."/>
            <person name="Bowler C."/>
            <person name="Brownlee C."/>
            <person name="Cock J.M."/>
            <person name="Elias M."/>
            <person name="Gladyshev V.N."/>
            <person name="Groth M."/>
            <person name="Guda C."/>
            <person name="Hadaegh A."/>
            <person name="Iglesias-Rodriguez M.D."/>
            <person name="Jenkins J."/>
            <person name="Jones B.M."/>
            <person name="Lawson T."/>
            <person name="Leese F."/>
            <person name="Lindquist E."/>
            <person name="Lobanov A."/>
            <person name="Lomsadze A."/>
            <person name="Malik S.B."/>
            <person name="Marsh M.E."/>
            <person name="Mackinder L."/>
            <person name="Mock T."/>
            <person name="Mueller-Roeber B."/>
            <person name="Pagarete A."/>
            <person name="Parker M."/>
            <person name="Probert I."/>
            <person name="Quesneville H."/>
            <person name="Raines C."/>
            <person name="Rensing S.A."/>
            <person name="Riano-Pachon D.M."/>
            <person name="Richier S."/>
            <person name="Rokitta S."/>
            <person name="Shiraiwa Y."/>
            <person name="Soanes D.M."/>
            <person name="van der Giezen M."/>
            <person name="Wahlund T.M."/>
            <person name="Williams B."/>
            <person name="Wilson W."/>
            <person name="Wolfe G."/>
            <person name="Wurch L.L."/>
        </authorList>
    </citation>
    <scope>NUCLEOTIDE SEQUENCE</scope>
</reference>
<dbReference type="EnsemblProtists" id="EOD11787">
    <property type="protein sequence ID" value="EOD11787"/>
    <property type="gene ID" value="EMIHUDRAFT_214077"/>
</dbReference>
<evidence type="ECO:0000313" key="3">
    <source>
        <dbReference type="Proteomes" id="UP000013827"/>
    </source>
</evidence>
<evidence type="ECO:0000256" key="1">
    <source>
        <dbReference type="SAM" id="MobiDB-lite"/>
    </source>
</evidence>
<sequence>MKTPTYCWKRATSGSDDMPGIPPPPPPDLPPPPPPSRAGDRIVDPAQHFAHLKEGAMGGVGDFRGGAAVSAPPSTRARSRRTNEFMEGKGVSASIWGSGEGSGGGEGSIGIDQDFSGKLGLSQQASGEGKTETATLTVPPAPGNAVGAKLATALAGTLVNVLPAAITSAEGGGAALALTFDTSGTVTAIFVTVPGTGYVAGNTLTVNKASYDGAHDLTITISQDNIDA</sequence>
<proteinExistence type="predicted"/>
<dbReference type="PaxDb" id="2903-EOD11787"/>
<feature type="region of interest" description="Disordered" evidence="1">
    <location>
        <begin position="1"/>
        <end position="45"/>
    </location>
</feature>
<name>A0A0D3IKK2_EMIH1</name>
<dbReference type="GeneID" id="17257934"/>
<dbReference type="HOGENOM" id="CLU_1216697_0_0_1"/>
<dbReference type="RefSeq" id="XP_005764216.1">
    <property type="nucleotide sequence ID" value="XM_005764159.1"/>
</dbReference>
<dbReference type="AlphaFoldDB" id="A0A0D3IKK2"/>
<feature type="compositionally biased region" description="Gly residues" evidence="1">
    <location>
        <begin position="98"/>
        <end position="108"/>
    </location>
</feature>
<evidence type="ECO:0000313" key="2">
    <source>
        <dbReference type="EnsemblProtists" id="EOD11787"/>
    </source>
</evidence>
<accession>A0A0D3IKK2</accession>
<feature type="region of interest" description="Disordered" evidence="1">
    <location>
        <begin position="63"/>
        <end position="113"/>
    </location>
</feature>
<feature type="compositionally biased region" description="Low complexity" evidence="1">
    <location>
        <begin position="67"/>
        <end position="76"/>
    </location>
</feature>